<evidence type="ECO:0000313" key="4">
    <source>
        <dbReference type="EMBL" id="SBT24084.1"/>
    </source>
</evidence>
<dbReference type="GO" id="GO:0016758">
    <property type="term" value="F:hexosyltransferase activity"/>
    <property type="evidence" value="ECO:0007669"/>
    <property type="project" value="TreeGrafter"/>
</dbReference>
<feature type="region of interest" description="Disordered" evidence="1">
    <location>
        <begin position="319"/>
        <end position="353"/>
    </location>
</feature>
<name>A0A1C3JY57_9BURK</name>
<feature type="domain" description="Glycosyl transferase family 1" evidence="2">
    <location>
        <begin position="1040"/>
        <end position="1200"/>
    </location>
</feature>
<reference evidence="5 6" key="2">
    <citation type="submission" date="2017-08" db="EMBL/GenBank/DDBJ databases">
        <authorList>
            <person name="de Groot N.N."/>
        </authorList>
    </citation>
    <scope>NUCLEOTIDE SEQUENCE [LARGE SCALE GENOMIC DNA]</scope>
    <source>
        <strain evidence="5">Orrdi1</strain>
    </source>
</reference>
<feature type="compositionally biased region" description="Low complexity" evidence="1">
    <location>
        <begin position="343"/>
        <end position="353"/>
    </location>
</feature>
<evidence type="ECO:0000313" key="5">
    <source>
        <dbReference type="EMBL" id="SOE51810.1"/>
    </source>
</evidence>
<dbReference type="Proteomes" id="UP000078558">
    <property type="component" value="Chromosome I"/>
</dbReference>
<dbReference type="AlphaFoldDB" id="A0A1C3JY57"/>
<dbReference type="InterPro" id="IPR001296">
    <property type="entry name" value="Glyco_trans_1"/>
</dbReference>
<dbReference type="RefSeq" id="WP_067749894.1">
    <property type="nucleotide sequence ID" value="NZ_LT907988.1"/>
</dbReference>
<dbReference type="SUPFAM" id="SSF53756">
    <property type="entry name" value="UDP-Glycosyltransferase/glycogen phosphorylase"/>
    <property type="match status" value="1"/>
</dbReference>
<dbReference type="InterPro" id="IPR050194">
    <property type="entry name" value="Glycosyltransferase_grp1"/>
</dbReference>
<feature type="compositionally biased region" description="Low complexity" evidence="1">
    <location>
        <begin position="495"/>
        <end position="508"/>
    </location>
</feature>
<feature type="compositionally biased region" description="Pro residues" evidence="1">
    <location>
        <begin position="530"/>
        <end position="542"/>
    </location>
</feature>
<feature type="region of interest" description="Disordered" evidence="1">
    <location>
        <begin position="495"/>
        <end position="552"/>
    </location>
</feature>
<keyword evidence="4" id="KW-0808">Transferase</keyword>
<protein>
    <submittedName>
        <fullName evidence="4">Glycosyl transferase, group 1</fullName>
    </submittedName>
</protein>
<dbReference type="InterPro" id="IPR028098">
    <property type="entry name" value="Glyco_trans_4-like_N"/>
</dbReference>
<organism evidence="4 6">
    <name type="scientific">Orrella dioscoreae</name>
    <dbReference type="NCBI Taxonomy" id="1851544"/>
    <lineage>
        <taxon>Bacteria</taxon>
        <taxon>Pseudomonadati</taxon>
        <taxon>Pseudomonadota</taxon>
        <taxon>Betaproteobacteria</taxon>
        <taxon>Burkholderiales</taxon>
        <taxon>Alcaligenaceae</taxon>
        <taxon>Orrella</taxon>
    </lineage>
</organism>
<feature type="compositionally biased region" description="Pro residues" evidence="1">
    <location>
        <begin position="509"/>
        <end position="523"/>
    </location>
</feature>
<feature type="domain" description="Glycosyltransferase subfamily 4-like N-terminal" evidence="3">
    <location>
        <begin position="837"/>
        <end position="1015"/>
    </location>
</feature>
<accession>A0A1C3JY57</accession>
<gene>
    <name evidence="4" type="ORF">ODI_03503</name>
    <name evidence="5" type="ORF">ODI_R3705</name>
</gene>
<dbReference type="Gene3D" id="3.40.50.2000">
    <property type="entry name" value="Glycogen Phosphorylase B"/>
    <property type="match status" value="2"/>
</dbReference>
<sequence>MHIPLLSRLLRRSKGDSPFELRLVASATPHVPNADTLEVSPFVPLSETSAWTRFEVPAHAFCHVSGRLAGRKLADARAAMLRVRFLDAEATPLQYQETDDLSYNAKHGLHCYPAAGAEKLPHGFGRGFHAPEAARYIEIQLHWPQGRAGSAFVSKRVDVQVWARPAMAVRTTPAARHADLAKAQEDLRVPQGDATPIPITRRSNWASMPVVAGRQYVISLRMEHYAACLPDSIVGRFAFFDAQGDAIPGRRTGFSHSDRAGLYRYVNADSLSDGLVAEFFTAPPGATRLDFTMQAWRHDAALPVMWPFVLLTPLASRPAQGRAASAPPPATDEPLAAAQASTPAPRQADAAPAHAPLQAPMPVAAEPLRIEGDSDESRTASYLRAHALLGSKEAMARLEQSGLSAADQAVVLTQAARSLAEASPAEALVLARRAHACYQTPTRQKWLAFLLYDHGDVEEAYALLKTVPAKLLSKASEQTKAKRIARAAAQARQARAATLAAPPVAAAPSTPPPDAADAPPPGGPLATGFPPLPPADPGPSAPPYQGCPAIPVPVQGKKAGNDRIALDDKGTPLHFPWEDGASYSLSGHIFCDEAGTKAPALLRFDMESPLDPDALKVACGLSHSPSIGLYLYLRPAKGSTQFSVLFKIPRHSKLLGVHIRRWDKSNAATVAGTLTLHALGRDLLLDDAASARIGEAFQAGGAQAAQHVIDAQFPLPQARADAYEHLAALALAESYAGSQETVRQAHSLDPSVARTKRLAGFATEHGMSRLVAELAGSLARRQCLSPQEEIWHRRALSQRSLLETLTSFVPERAQPRHTVHPGKSLYVAYFSLPHHSNGYATRTHGLLSALQRSDREYIVATRPGYPFDGKSKHPSLPYDQIDEVIYRRLSGPDIIKQGVEDYLQSAAAAIEAVALSHGVSVIHCASNWRIGLPSLMAARRLGLPFVYEVRGLWELTKASKTTRYDWKETDQYRLDSEAERLLFQHADHVMPITDRLGQEVVKSGARADQITVCPNSIDVSLFNDRPADKGLRLRLGLKYPITIGFVGSFAYYEGLDDLVQACRHLVLQGYRFNVLLVGDGDALATVRDMVAEYRLEDYFHLTGRIPFEDVPAYYSLIDICPFPRKPFEVCEIVSPLKPFEAMAMKKAVVASDVAALTEIVQHGHTGLLFEKGNPKDLAARLKELIKDGLLRRNLGAQAQAWVTAERTWTKAAEVLNDVHWKVAGHKAAPKA</sequence>
<dbReference type="Pfam" id="PF13579">
    <property type="entry name" value="Glyco_trans_4_4"/>
    <property type="match status" value="1"/>
</dbReference>
<evidence type="ECO:0000259" key="3">
    <source>
        <dbReference type="Pfam" id="PF13579"/>
    </source>
</evidence>
<dbReference type="EMBL" id="FLRC01000005">
    <property type="protein sequence ID" value="SBT24084.1"/>
    <property type="molecule type" value="Genomic_DNA"/>
</dbReference>
<dbReference type="OrthoDB" id="509705at2"/>
<dbReference type="KEGG" id="odi:ODI_R3705"/>
<dbReference type="CDD" id="cd03794">
    <property type="entry name" value="GT4_WbuB-like"/>
    <property type="match status" value="1"/>
</dbReference>
<keyword evidence="6" id="KW-1185">Reference proteome</keyword>
<dbReference type="STRING" id="1851544.ODI_03503"/>
<dbReference type="EMBL" id="LT907988">
    <property type="protein sequence ID" value="SOE51810.1"/>
    <property type="molecule type" value="Genomic_DNA"/>
</dbReference>
<reference evidence="4 6" key="1">
    <citation type="submission" date="2016-06" db="EMBL/GenBank/DDBJ databases">
        <authorList>
            <person name="Kjaerup R.B."/>
            <person name="Dalgaard T.S."/>
            <person name="Juul-Madsen H.R."/>
        </authorList>
    </citation>
    <scope>NUCLEOTIDE SEQUENCE [LARGE SCALE GENOMIC DNA]</scope>
    <source>
        <strain evidence="4">Orrdi1</strain>
    </source>
</reference>
<evidence type="ECO:0000313" key="6">
    <source>
        <dbReference type="Proteomes" id="UP000078558"/>
    </source>
</evidence>
<evidence type="ECO:0000259" key="2">
    <source>
        <dbReference type="Pfam" id="PF00534"/>
    </source>
</evidence>
<proteinExistence type="predicted"/>
<evidence type="ECO:0000256" key="1">
    <source>
        <dbReference type="SAM" id="MobiDB-lite"/>
    </source>
</evidence>
<dbReference type="Pfam" id="PF00534">
    <property type="entry name" value="Glycos_transf_1"/>
    <property type="match status" value="1"/>
</dbReference>
<dbReference type="PANTHER" id="PTHR45947">
    <property type="entry name" value="SULFOQUINOVOSYL TRANSFERASE SQD2"/>
    <property type="match status" value="1"/>
</dbReference>
<dbReference type="PANTHER" id="PTHR45947:SF3">
    <property type="entry name" value="SULFOQUINOVOSYL TRANSFERASE SQD2"/>
    <property type="match status" value="1"/>
</dbReference>